<dbReference type="EMBL" id="HG807601">
    <property type="protein sequence ID" value="CDW60956.1"/>
    <property type="molecule type" value="Genomic_DNA"/>
</dbReference>
<dbReference type="OrthoDB" id="6019873at2759"/>
<dbReference type="AlphaFoldDB" id="A0A077ZKS6"/>
<dbReference type="InterPro" id="IPR035979">
    <property type="entry name" value="RBD_domain_sf"/>
</dbReference>
<keyword evidence="2 3" id="KW-0694">RNA-binding</keyword>
<evidence type="ECO:0000313" key="6">
    <source>
        <dbReference type="Proteomes" id="UP000030665"/>
    </source>
</evidence>
<dbReference type="Proteomes" id="UP000030665">
    <property type="component" value="Unassembled WGS sequence"/>
</dbReference>
<dbReference type="PROSITE" id="PS50102">
    <property type="entry name" value="RRM"/>
    <property type="match status" value="2"/>
</dbReference>
<evidence type="ECO:0000259" key="4">
    <source>
        <dbReference type="PROSITE" id="PS50102"/>
    </source>
</evidence>
<dbReference type="GO" id="GO:0003730">
    <property type="term" value="F:mRNA 3'-UTR binding"/>
    <property type="evidence" value="ECO:0007669"/>
    <property type="project" value="TreeGrafter"/>
</dbReference>
<reference evidence="5" key="1">
    <citation type="submission" date="2014-01" db="EMBL/GenBank/DDBJ databases">
        <authorList>
            <person name="Aslett M."/>
        </authorList>
    </citation>
    <scope>NUCLEOTIDE SEQUENCE</scope>
</reference>
<dbReference type="Pfam" id="PF00076">
    <property type="entry name" value="RRM_1"/>
    <property type="match status" value="2"/>
</dbReference>
<gene>
    <name evidence="5" type="ORF">TTRE_0000936401</name>
</gene>
<keyword evidence="6" id="KW-1185">Reference proteome</keyword>
<name>A0A077ZKS6_TRITR</name>
<dbReference type="PANTHER" id="PTHR48026">
    <property type="entry name" value="HOMOLOGOUS TO DROSOPHILA SQD (SQUID) PROTEIN"/>
    <property type="match status" value="1"/>
</dbReference>
<dbReference type="GO" id="GO:0000398">
    <property type="term" value="P:mRNA splicing, via spliceosome"/>
    <property type="evidence" value="ECO:0007669"/>
    <property type="project" value="TreeGrafter"/>
</dbReference>
<accession>A0A077ZKS6</accession>
<evidence type="ECO:0000256" key="3">
    <source>
        <dbReference type="PROSITE-ProRule" id="PRU00176"/>
    </source>
</evidence>
<keyword evidence="5" id="KW-0687">Ribonucleoprotein</keyword>
<sequence>MHNCKLFIGNLSPTTTTEILLKFYSHYGKVIECKILRHAVTKESRGFGFVTFSNAEMVDAAMNARPHFVGGRMVDPRRALPKEVLDETSGPIATNRIFVRGISHQHNPETLEEYFSRFGNVTEVTIMVDPATGKRRGYAVVCFDDYDPVDRAIKVLCITVQKYHVVDQAHCVVSKFLSRERQRKSQNGSVEVDSY</sequence>
<dbReference type="STRING" id="36087.A0A077ZKS6"/>
<proteinExistence type="predicted"/>
<dbReference type="SUPFAM" id="SSF54928">
    <property type="entry name" value="RNA-binding domain, RBD"/>
    <property type="match status" value="1"/>
</dbReference>
<dbReference type="Gene3D" id="3.30.70.330">
    <property type="match status" value="2"/>
</dbReference>
<dbReference type="FunFam" id="3.30.70.330:FF:000040">
    <property type="entry name" value="Heterogeneous nuclear ribonucleoprotein A2/B1"/>
    <property type="match status" value="1"/>
</dbReference>
<evidence type="ECO:0000313" key="5">
    <source>
        <dbReference type="EMBL" id="CDW60956.1"/>
    </source>
</evidence>
<keyword evidence="1" id="KW-0677">Repeat</keyword>
<feature type="domain" description="RRM" evidence="4">
    <location>
        <begin position="95"/>
        <end position="184"/>
    </location>
</feature>
<dbReference type="PANTHER" id="PTHR48026:SF14">
    <property type="entry name" value="HETEROGENEOUS NUCLEAR RIBONUCLEOPROTEIN A1"/>
    <property type="match status" value="1"/>
</dbReference>
<dbReference type="GO" id="GO:0071013">
    <property type="term" value="C:catalytic step 2 spliceosome"/>
    <property type="evidence" value="ECO:0007669"/>
    <property type="project" value="TreeGrafter"/>
</dbReference>
<dbReference type="GO" id="GO:0098687">
    <property type="term" value="C:chromosomal region"/>
    <property type="evidence" value="ECO:0007669"/>
    <property type="project" value="UniProtKB-ARBA"/>
</dbReference>
<reference evidence="5" key="2">
    <citation type="submission" date="2014-03" db="EMBL/GenBank/DDBJ databases">
        <title>The whipworm genome and dual-species transcriptomics of an intimate host-pathogen interaction.</title>
        <authorList>
            <person name="Foth B.J."/>
            <person name="Tsai I.J."/>
            <person name="Reid A.J."/>
            <person name="Bancroft A.J."/>
            <person name="Nichol S."/>
            <person name="Tracey A."/>
            <person name="Holroyd N."/>
            <person name="Cotton J.A."/>
            <person name="Stanley E.J."/>
            <person name="Zarowiecki M."/>
            <person name="Liu J.Z."/>
            <person name="Huckvale T."/>
            <person name="Cooper P.J."/>
            <person name="Grencis R.K."/>
            <person name="Berriman M."/>
        </authorList>
    </citation>
    <scope>NUCLEOTIDE SEQUENCE [LARGE SCALE GENOMIC DNA]</scope>
</reference>
<evidence type="ECO:0000256" key="2">
    <source>
        <dbReference type="ARBA" id="ARBA00022884"/>
    </source>
</evidence>
<organism evidence="5 6">
    <name type="scientific">Trichuris trichiura</name>
    <name type="common">Whipworm</name>
    <name type="synonym">Trichocephalus trichiurus</name>
    <dbReference type="NCBI Taxonomy" id="36087"/>
    <lineage>
        <taxon>Eukaryota</taxon>
        <taxon>Metazoa</taxon>
        <taxon>Ecdysozoa</taxon>
        <taxon>Nematoda</taxon>
        <taxon>Enoplea</taxon>
        <taxon>Dorylaimia</taxon>
        <taxon>Trichinellida</taxon>
        <taxon>Trichuridae</taxon>
        <taxon>Trichuris</taxon>
    </lineage>
</organism>
<protein>
    <submittedName>
        <fullName evidence="5">Heterogeneous nuclear ribonucleoprotein A1</fullName>
    </submittedName>
</protein>
<dbReference type="InterPro" id="IPR000504">
    <property type="entry name" value="RRM_dom"/>
</dbReference>
<evidence type="ECO:0000256" key="1">
    <source>
        <dbReference type="ARBA" id="ARBA00022737"/>
    </source>
</evidence>
<dbReference type="SMART" id="SM00360">
    <property type="entry name" value="RRM"/>
    <property type="match status" value="2"/>
</dbReference>
<feature type="domain" description="RRM" evidence="4">
    <location>
        <begin position="4"/>
        <end position="81"/>
    </location>
</feature>
<dbReference type="InterPro" id="IPR012677">
    <property type="entry name" value="Nucleotide-bd_a/b_plait_sf"/>
</dbReference>